<dbReference type="InterPro" id="IPR009117">
    <property type="entry name" value="ANX14"/>
</dbReference>
<gene>
    <name evidence="6" type="ORF">BP5796_00151</name>
</gene>
<evidence type="ECO:0000256" key="4">
    <source>
        <dbReference type="RuleBase" id="RU003540"/>
    </source>
</evidence>
<dbReference type="GO" id="GO:0001786">
    <property type="term" value="F:phosphatidylserine binding"/>
    <property type="evidence" value="ECO:0007669"/>
    <property type="project" value="TreeGrafter"/>
</dbReference>
<feature type="compositionally biased region" description="Pro residues" evidence="5">
    <location>
        <begin position="27"/>
        <end position="42"/>
    </location>
</feature>
<evidence type="ECO:0000256" key="1">
    <source>
        <dbReference type="ARBA" id="ARBA00007831"/>
    </source>
</evidence>
<dbReference type="GO" id="GO:0012506">
    <property type="term" value="C:vesicle membrane"/>
    <property type="evidence" value="ECO:0007669"/>
    <property type="project" value="TreeGrafter"/>
</dbReference>
<dbReference type="PRINTS" id="PR01813">
    <property type="entry name" value="ANNEXINFUNGI"/>
</dbReference>
<dbReference type="GO" id="GO:0005737">
    <property type="term" value="C:cytoplasm"/>
    <property type="evidence" value="ECO:0007669"/>
    <property type="project" value="TreeGrafter"/>
</dbReference>
<keyword evidence="2 4" id="KW-0677">Repeat</keyword>
<feature type="compositionally biased region" description="Low complexity" evidence="5">
    <location>
        <begin position="1"/>
        <end position="11"/>
    </location>
</feature>
<dbReference type="SMART" id="SM00335">
    <property type="entry name" value="ANX"/>
    <property type="match status" value="4"/>
</dbReference>
<dbReference type="GO" id="GO:0005544">
    <property type="term" value="F:calcium-dependent phospholipid binding"/>
    <property type="evidence" value="ECO:0007669"/>
    <property type="project" value="UniProtKB-KW"/>
</dbReference>
<accession>A0A3D8T8Q8</accession>
<dbReference type="Proteomes" id="UP000256328">
    <property type="component" value="Unassembled WGS sequence"/>
</dbReference>
<evidence type="ECO:0000313" key="6">
    <source>
        <dbReference type="EMBL" id="RDW94388.1"/>
    </source>
</evidence>
<dbReference type="InterPro" id="IPR018252">
    <property type="entry name" value="Annexin_repeat_CS"/>
</dbReference>
<protein>
    <recommendedName>
        <fullName evidence="4">Annexin</fullName>
    </recommendedName>
</protein>
<keyword evidence="4" id="KW-0106">Calcium</keyword>
<keyword evidence="7" id="KW-1185">Reference proteome</keyword>
<dbReference type="SUPFAM" id="SSF47874">
    <property type="entry name" value="Annexin"/>
    <property type="match status" value="1"/>
</dbReference>
<dbReference type="PANTHER" id="PTHR10502:SF102">
    <property type="entry name" value="ANNEXIN B11"/>
    <property type="match status" value="1"/>
</dbReference>
<reference evidence="6 7" key="1">
    <citation type="journal article" date="2018" name="IMA Fungus">
        <title>IMA Genome-F 9: Draft genome sequence of Annulohypoxylon stygium, Aspergillus mulundensis, Berkeleyomyces basicola (syn. Thielaviopsis basicola), Ceratocystis smalleyi, two Cercospora beticola strains, Coleophoma cylindrospora, Fusarium fracticaudum, Phialophora cf. hyalina, and Morchella septimelata.</title>
        <authorList>
            <person name="Wingfield B.D."/>
            <person name="Bills G.F."/>
            <person name="Dong Y."/>
            <person name="Huang W."/>
            <person name="Nel W.J."/>
            <person name="Swalarsk-Parry B.S."/>
            <person name="Vaghefi N."/>
            <person name="Wilken P.M."/>
            <person name="An Z."/>
            <person name="de Beer Z.W."/>
            <person name="De Vos L."/>
            <person name="Chen L."/>
            <person name="Duong T.A."/>
            <person name="Gao Y."/>
            <person name="Hammerbacher A."/>
            <person name="Kikkert J.R."/>
            <person name="Li Y."/>
            <person name="Li H."/>
            <person name="Li K."/>
            <person name="Li Q."/>
            <person name="Liu X."/>
            <person name="Ma X."/>
            <person name="Naidoo K."/>
            <person name="Pethybridge S.J."/>
            <person name="Sun J."/>
            <person name="Steenkamp E.T."/>
            <person name="van der Nest M.A."/>
            <person name="van Wyk S."/>
            <person name="Wingfield M.J."/>
            <person name="Xiong C."/>
            <person name="Yue Q."/>
            <person name="Zhang X."/>
        </authorList>
    </citation>
    <scope>NUCLEOTIDE SEQUENCE [LARGE SCALE GENOMIC DNA]</scope>
    <source>
        <strain evidence="6 7">BP5796</strain>
    </source>
</reference>
<comment type="caution">
    <text evidence="6">The sequence shown here is derived from an EMBL/GenBank/DDBJ whole genome shotgun (WGS) entry which is preliminary data.</text>
</comment>
<organism evidence="6 7">
    <name type="scientific">Coleophoma crateriformis</name>
    <dbReference type="NCBI Taxonomy" id="565419"/>
    <lineage>
        <taxon>Eukaryota</taxon>
        <taxon>Fungi</taxon>
        <taxon>Dikarya</taxon>
        <taxon>Ascomycota</taxon>
        <taxon>Pezizomycotina</taxon>
        <taxon>Leotiomycetes</taxon>
        <taxon>Helotiales</taxon>
        <taxon>Dermateaceae</taxon>
        <taxon>Coleophoma</taxon>
    </lineage>
</organism>
<dbReference type="GO" id="GO:0005509">
    <property type="term" value="F:calcium ion binding"/>
    <property type="evidence" value="ECO:0007669"/>
    <property type="project" value="InterPro"/>
</dbReference>
<comment type="domain">
    <text evidence="4">A pair of annexin repeats may form one binding site for calcium and phospholipid.</text>
</comment>
<dbReference type="PROSITE" id="PS51897">
    <property type="entry name" value="ANNEXIN_2"/>
    <property type="match status" value="4"/>
</dbReference>
<dbReference type="EMBL" id="PDLN01000001">
    <property type="protein sequence ID" value="RDW94388.1"/>
    <property type="molecule type" value="Genomic_DNA"/>
</dbReference>
<dbReference type="PRINTS" id="PR00196">
    <property type="entry name" value="ANNEXIN"/>
</dbReference>
<evidence type="ECO:0000256" key="3">
    <source>
        <dbReference type="ARBA" id="ARBA00023216"/>
    </source>
</evidence>
<evidence type="ECO:0000313" key="7">
    <source>
        <dbReference type="Proteomes" id="UP000256328"/>
    </source>
</evidence>
<dbReference type="Pfam" id="PF00191">
    <property type="entry name" value="Annexin"/>
    <property type="match status" value="4"/>
</dbReference>
<dbReference type="InterPro" id="IPR001464">
    <property type="entry name" value="Annexin"/>
</dbReference>
<dbReference type="InterPro" id="IPR018502">
    <property type="entry name" value="Annexin_repeat"/>
</dbReference>
<dbReference type="GO" id="GO:0005886">
    <property type="term" value="C:plasma membrane"/>
    <property type="evidence" value="ECO:0007669"/>
    <property type="project" value="TreeGrafter"/>
</dbReference>
<dbReference type="PROSITE" id="PS00223">
    <property type="entry name" value="ANNEXIN_1"/>
    <property type="match status" value="1"/>
</dbReference>
<evidence type="ECO:0000256" key="2">
    <source>
        <dbReference type="ARBA" id="ARBA00022737"/>
    </source>
</evidence>
<feature type="region of interest" description="Disordered" evidence="5">
    <location>
        <begin position="1"/>
        <end position="148"/>
    </location>
</feature>
<dbReference type="GO" id="GO:0005634">
    <property type="term" value="C:nucleus"/>
    <property type="evidence" value="ECO:0007669"/>
    <property type="project" value="TreeGrafter"/>
</dbReference>
<keyword evidence="4" id="KW-0111">Calcium/phospholipid-binding</keyword>
<keyword evidence="3 4" id="KW-0041">Annexin</keyword>
<dbReference type="InterPro" id="IPR037104">
    <property type="entry name" value="Annexin_sf"/>
</dbReference>
<feature type="compositionally biased region" description="Pro residues" evidence="5">
    <location>
        <begin position="56"/>
        <end position="113"/>
    </location>
</feature>
<sequence>MAYQQGPYGAPSYPPPGHSPQPGYQQYPPPQGYPPQNHPPPQQYGQQPPYQGGYGAPPPHHAPYGGGPPPPQQPYGAPPTPHYPPPQGYGAPPPPQGYGAPPPPQGYGPPPPQQYGGQQPYGAPPTPQYPPQGYGAPQPSFAPPAPASLGYGPPQIIAWNGDAAADACRKAMKGFGTNEKLLIETLCNKDPLQMSAIRDAYKRRHNRKSLADDIKSETSGYFEEGLVSLVNGPLLNDVNNLRRAMNGAGTNEQMLNDILLGRSNADMNAIKAAYLHEFRTPLESKVKSELSAKTERHFMMVLAANRNEESSPIVPQQIDQDVMELYKATEGKVGTDELLVCNILTQRSDAQISAIAYTYEQKFRKSLERVIEKEFSFHMKDALLHQLRTGTDKARRDALLLEAAMAGVGTKDQLLVQRVVRMHWDRNHMYNVKGAYAKFHNGRSLSSRIKAETSGDYERLMLACIEE</sequence>
<comment type="similarity">
    <text evidence="1 4">Belongs to the annexin family.</text>
</comment>
<dbReference type="Gene3D" id="1.10.220.10">
    <property type="entry name" value="Annexin"/>
    <property type="match status" value="4"/>
</dbReference>
<dbReference type="PANTHER" id="PTHR10502">
    <property type="entry name" value="ANNEXIN"/>
    <property type="match status" value="1"/>
</dbReference>
<dbReference type="OrthoDB" id="37886at2759"/>
<name>A0A3D8T8Q8_9HELO</name>
<dbReference type="FunFam" id="1.10.220.10:FF:000005">
    <property type="entry name" value="Annexin"/>
    <property type="match status" value="1"/>
</dbReference>
<evidence type="ECO:0000256" key="5">
    <source>
        <dbReference type="SAM" id="MobiDB-lite"/>
    </source>
</evidence>
<dbReference type="AlphaFoldDB" id="A0A3D8T8Q8"/>
<proteinExistence type="inferred from homology"/>